<dbReference type="Gene3D" id="3.40.50.720">
    <property type="entry name" value="NAD(P)-binding Rossmann-like Domain"/>
    <property type="match status" value="1"/>
</dbReference>
<protein>
    <submittedName>
        <fullName evidence="6">2-desacetyl-2-hydroxyethyl bacteriochlorophyllide A dehydrogenase</fullName>
    </submittedName>
</protein>
<dbReference type="RefSeq" id="WP_307407932.1">
    <property type="nucleotide sequence ID" value="NZ_JAUSTW010000003.1"/>
</dbReference>
<proteinExistence type="inferred from homology"/>
<dbReference type="InterPro" id="IPR011032">
    <property type="entry name" value="GroES-like_sf"/>
</dbReference>
<dbReference type="InterPro" id="IPR002328">
    <property type="entry name" value="ADH_Zn_CS"/>
</dbReference>
<dbReference type="CDD" id="cd08234">
    <property type="entry name" value="threonine_DH_like"/>
    <property type="match status" value="1"/>
</dbReference>
<evidence type="ECO:0000259" key="5">
    <source>
        <dbReference type="SMART" id="SM00829"/>
    </source>
</evidence>
<evidence type="ECO:0000256" key="3">
    <source>
        <dbReference type="ARBA" id="ARBA00023002"/>
    </source>
</evidence>
<dbReference type="Proteomes" id="UP001224122">
    <property type="component" value="Unassembled WGS sequence"/>
</dbReference>
<keyword evidence="3" id="KW-0560">Oxidoreductase</keyword>
<evidence type="ECO:0000256" key="4">
    <source>
        <dbReference type="RuleBase" id="RU361277"/>
    </source>
</evidence>
<comment type="caution">
    <text evidence="6">The sequence shown here is derived from an EMBL/GenBank/DDBJ whole genome shotgun (WGS) entry which is preliminary data.</text>
</comment>
<organism evidence="6 7">
    <name type="scientific">Neobacillus ginsengisoli</name>
    <dbReference type="NCBI Taxonomy" id="904295"/>
    <lineage>
        <taxon>Bacteria</taxon>
        <taxon>Bacillati</taxon>
        <taxon>Bacillota</taxon>
        <taxon>Bacilli</taxon>
        <taxon>Bacillales</taxon>
        <taxon>Bacillaceae</taxon>
        <taxon>Neobacillus</taxon>
    </lineage>
</organism>
<accession>A0ABT9XUP1</accession>
<dbReference type="InterPro" id="IPR050129">
    <property type="entry name" value="Zn_alcohol_dh"/>
</dbReference>
<feature type="domain" description="Enoyl reductase (ER)" evidence="5">
    <location>
        <begin position="30"/>
        <end position="351"/>
    </location>
</feature>
<dbReference type="InterPro" id="IPR020843">
    <property type="entry name" value="ER"/>
</dbReference>
<evidence type="ECO:0000313" key="7">
    <source>
        <dbReference type="Proteomes" id="UP001224122"/>
    </source>
</evidence>
<dbReference type="PROSITE" id="PS00059">
    <property type="entry name" value="ADH_ZINC"/>
    <property type="match status" value="1"/>
</dbReference>
<keyword evidence="1 4" id="KW-0479">Metal-binding</keyword>
<comment type="cofactor">
    <cofactor evidence="4">
        <name>Zn(2+)</name>
        <dbReference type="ChEBI" id="CHEBI:29105"/>
    </cofactor>
</comment>
<dbReference type="Pfam" id="PF00107">
    <property type="entry name" value="ADH_zinc_N"/>
    <property type="match status" value="1"/>
</dbReference>
<name>A0ABT9XUP1_9BACI</name>
<dbReference type="SUPFAM" id="SSF51735">
    <property type="entry name" value="NAD(P)-binding Rossmann-fold domains"/>
    <property type="match status" value="1"/>
</dbReference>
<keyword evidence="7" id="KW-1185">Reference proteome</keyword>
<sequence>MEIVASKGNQQCKHHYGGGMMRMKSAVLQGTKQIEVMDWKNPSPSPDEVIVKVKSCGICGTDQHIYHGHPGSAEVQPPIVLGHELAGEIVEVGAEVSNVQKGDRVSIDPNIYCGTCKYCRSNRAHLCSHLQAVGVTRDGGMGEYCTVPAANCYKIPDQMTYEEAALVEPLGCVLHGFKKIQLTSLSKVLIIGGGFIGQLFLQLVKQQNVHSILVSEPAENKKHLLYKLGADVVIHPMYASKFEADVVIECVGRPESMELAVKSAAKGGQVLLFGVASPETTISVSPFEIFSKELTIKGSFINPYTQEEAISLIAKRIVEVQSLISHRFSVEELPEAMASYPDLKVSKGIIIH</sequence>
<dbReference type="PANTHER" id="PTHR43401">
    <property type="entry name" value="L-THREONINE 3-DEHYDROGENASE"/>
    <property type="match status" value="1"/>
</dbReference>
<dbReference type="EMBL" id="JAUSTW010000003">
    <property type="protein sequence ID" value="MDQ0199239.1"/>
    <property type="molecule type" value="Genomic_DNA"/>
</dbReference>
<dbReference type="InterPro" id="IPR013149">
    <property type="entry name" value="ADH-like_C"/>
</dbReference>
<dbReference type="SUPFAM" id="SSF50129">
    <property type="entry name" value="GroES-like"/>
    <property type="match status" value="1"/>
</dbReference>
<dbReference type="InterPro" id="IPR036291">
    <property type="entry name" value="NAD(P)-bd_dom_sf"/>
</dbReference>
<dbReference type="Gene3D" id="3.90.180.10">
    <property type="entry name" value="Medium-chain alcohol dehydrogenases, catalytic domain"/>
    <property type="match status" value="1"/>
</dbReference>
<comment type="similarity">
    <text evidence="4">Belongs to the zinc-containing alcohol dehydrogenase family.</text>
</comment>
<dbReference type="InterPro" id="IPR013154">
    <property type="entry name" value="ADH-like_N"/>
</dbReference>
<keyword evidence="2 4" id="KW-0862">Zinc</keyword>
<dbReference type="Pfam" id="PF08240">
    <property type="entry name" value="ADH_N"/>
    <property type="match status" value="1"/>
</dbReference>
<evidence type="ECO:0000256" key="1">
    <source>
        <dbReference type="ARBA" id="ARBA00022723"/>
    </source>
</evidence>
<dbReference type="PANTHER" id="PTHR43401:SF2">
    <property type="entry name" value="L-THREONINE 3-DEHYDROGENASE"/>
    <property type="match status" value="1"/>
</dbReference>
<reference evidence="6 7" key="1">
    <citation type="submission" date="2023-07" db="EMBL/GenBank/DDBJ databases">
        <title>Genomic Encyclopedia of Type Strains, Phase IV (KMG-IV): sequencing the most valuable type-strain genomes for metagenomic binning, comparative biology and taxonomic classification.</title>
        <authorList>
            <person name="Goeker M."/>
        </authorList>
    </citation>
    <scope>NUCLEOTIDE SEQUENCE [LARGE SCALE GENOMIC DNA]</scope>
    <source>
        <strain evidence="6 7">DSM 27594</strain>
    </source>
</reference>
<gene>
    <name evidence="6" type="ORF">J2S10_002397</name>
</gene>
<evidence type="ECO:0000313" key="6">
    <source>
        <dbReference type="EMBL" id="MDQ0199239.1"/>
    </source>
</evidence>
<evidence type="ECO:0000256" key="2">
    <source>
        <dbReference type="ARBA" id="ARBA00022833"/>
    </source>
</evidence>
<dbReference type="SMART" id="SM00829">
    <property type="entry name" value="PKS_ER"/>
    <property type="match status" value="1"/>
</dbReference>